<proteinExistence type="predicted"/>
<feature type="coiled-coil region" evidence="1">
    <location>
        <begin position="229"/>
        <end position="281"/>
    </location>
</feature>
<accession>A0A4Y7IH85</accession>
<reference evidence="3 4" key="1">
    <citation type="journal article" date="2018" name="Science">
        <title>The opium poppy genome and morphinan production.</title>
        <authorList>
            <person name="Guo L."/>
            <person name="Winzer T."/>
            <person name="Yang X."/>
            <person name="Li Y."/>
            <person name="Ning Z."/>
            <person name="He Z."/>
            <person name="Teodor R."/>
            <person name="Lu Y."/>
            <person name="Bowser T.A."/>
            <person name="Graham I.A."/>
            <person name="Ye K."/>
        </authorList>
    </citation>
    <scope>NUCLEOTIDE SEQUENCE [LARGE SCALE GENOMIC DNA]</scope>
    <source>
        <strain evidence="4">cv. HN1</strain>
        <tissue evidence="3">Leaves</tissue>
    </source>
</reference>
<evidence type="ECO:0000256" key="1">
    <source>
        <dbReference type="SAM" id="Coils"/>
    </source>
</evidence>
<evidence type="ECO:0000313" key="4">
    <source>
        <dbReference type="Proteomes" id="UP000316621"/>
    </source>
</evidence>
<dbReference type="Proteomes" id="UP000316621">
    <property type="component" value="Chromosome 1"/>
</dbReference>
<protein>
    <submittedName>
        <fullName evidence="3">Uncharacterized protein</fullName>
    </submittedName>
</protein>
<dbReference type="AlphaFoldDB" id="A0A4Y7IH85"/>
<dbReference type="Gramene" id="RZC48244">
    <property type="protein sequence ID" value="RZC48244"/>
    <property type="gene ID" value="C5167_041175"/>
</dbReference>
<dbReference type="EMBL" id="CM010715">
    <property type="protein sequence ID" value="RZC48244.1"/>
    <property type="molecule type" value="Genomic_DNA"/>
</dbReference>
<sequence>MILQNHLPAGLLLNLNTVRVRVLNSYPTGTNPTLFLPCSRLMHKELIKRRSSKSNLLTMVMKEWKLTPSPFVPTFEDLDPLEKDSVSETLMGDAGPSSVATTRFLVDLNDFDPEDEEATLNWDRERGLLSGFSPEVPVERDSPSSMETRNRMKPTSFEDVRDDMLRADRISQSFVDVPPASFKEMTSCVDSYTYFFPQYHLSSLARQVDYNFQLYQLYKLKATKFQSLLRDAQTKAGDRETEIEQLKASISGISSAEKTELENLRVEMTKLKETHAEDETMISQLRSRNILLKGELRERIAGIRRDVDASRMKESKLLESRNNCVAEIKFLKDELSRAYSLIPSKDQVQGSPIAKEVASLSAYVNARDKLISDLRESLLKADEEKLQRAKFAHHLQKEVEKISTQNVHLRHENSMQRVEIDDHIMKLRNAEADYQKLSNVEKREDSLKLEVVNLKKQLEDAASAKIAELKKLHKDASEHARRSMNKFIDRVNHDHKQNIHKACDHVK</sequence>
<keyword evidence="1" id="KW-0175">Coiled coil</keyword>
<gene>
    <name evidence="3" type="ORF">C5167_041175</name>
</gene>
<name>A0A4Y7IH85_PAPSO</name>
<evidence type="ECO:0000313" key="3">
    <source>
        <dbReference type="EMBL" id="RZC48244.1"/>
    </source>
</evidence>
<evidence type="ECO:0000256" key="2">
    <source>
        <dbReference type="SAM" id="MobiDB-lite"/>
    </source>
</evidence>
<keyword evidence="4" id="KW-1185">Reference proteome</keyword>
<feature type="region of interest" description="Disordered" evidence="2">
    <location>
        <begin position="133"/>
        <end position="154"/>
    </location>
</feature>
<feature type="coiled-coil region" evidence="1">
    <location>
        <begin position="420"/>
        <end position="475"/>
    </location>
</feature>
<organism evidence="3 4">
    <name type="scientific">Papaver somniferum</name>
    <name type="common">Opium poppy</name>
    <dbReference type="NCBI Taxonomy" id="3469"/>
    <lineage>
        <taxon>Eukaryota</taxon>
        <taxon>Viridiplantae</taxon>
        <taxon>Streptophyta</taxon>
        <taxon>Embryophyta</taxon>
        <taxon>Tracheophyta</taxon>
        <taxon>Spermatophyta</taxon>
        <taxon>Magnoliopsida</taxon>
        <taxon>Ranunculales</taxon>
        <taxon>Papaveraceae</taxon>
        <taxon>Papaveroideae</taxon>
        <taxon>Papaver</taxon>
    </lineage>
</organism>